<comment type="caution">
    <text evidence="1">The sequence shown here is derived from an EMBL/GenBank/DDBJ whole genome shotgun (WGS) entry which is preliminary data.</text>
</comment>
<dbReference type="OrthoDB" id="3070163at2759"/>
<accession>A0A9P7G5J9</accession>
<organism evidence="1 2">
    <name type="scientific">Sphagnurus paluster</name>
    <dbReference type="NCBI Taxonomy" id="117069"/>
    <lineage>
        <taxon>Eukaryota</taxon>
        <taxon>Fungi</taxon>
        <taxon>Dikarya</taxon>
        <taxon>Basidiomycota</taxon>
        <taxon>Agaricomycotina</taxon>
        <taxon>Agaricomycetes</taxon>
        <taxon>Agaricomycetidae</taxon>
        <taxon>Agaricales</taxon>
        <taxon>Tricholomatineae</taxon>
        <taxon>Lyophyllaceae</taxon>
        <taxon>Sphagnurus</taxon>
    </lineage>
</organism>
<reference evidence="1" key="2">
    <citation type="submission" date="2021-10" db="EMBL/GenBank/DDBJ databases">
        <title>Phylogenomics reveals ancestral predisposition of the termite-cultivated fungus Termitomyces towards a domesticated lifestyle.</title>
        <authorList>
            <person name="Auxier B."/>
            <person name="Grum-Grzhimaylo A."/>
            <person name="Cardenas M.E."/>
            <person name="Lodge J.D."/>
            <person name="Laessoe T."/>
            <person name="Pedersen O."/>
            <person name="Smith M.E."/>
            <person name="Kuyper T.W."/>
            <person name="Franco-Molano E.A."/>
            <person name="Baroni T.J."/>
            <person name="Aanen D.K."/>
        </authorList>
    </citation>
    <scope>NUCLEOTIDE SEQUENCE</scope>
    <source>
        <strain evidence="1">D49</strain>
    </source>
</reference>
<dbReference type="Proteomes" id="UP000717328">
    <property type="component" value="Unassembled WGS sequence"/>
</dbReference>
<reference evidence="1" key="1">
    <citation type="submission" date="2021-02" db="EMBL/GenBank/DDBJ databases">
        <authorList>
            <person name="Nieuwenhuis M."/>
            <person name="Van De Peppel L.J.J."/>
        </authorList>
    </citation>
    <scope>NUCLEOTIDE SEQUENCE</scope>
    <source>
        <strain evidence="1">D49</strain>
    </source>
</reference>
<evidence type="ECO:0000313" key="2">
    <source>
        <dbReference type="Proteomes" id="UP000717328"/>
    </source>
</evidence>
<gene>
    <name evidence="1" type="ORF">H0H81_009833</name>
</gene>
<name>A0A9P7G5J9_9AGAR</name>
<feature type="non-terminal residue" evidence="1">
    <location>
        <position position="141"/>
    </location>
</feature>
<keyword evidence="2" id="KW-1185">Reference proteome</keyword>
<protein>
    <submittedName>
        <fullName evidence="1">Uncharacterized protein</fullName>
    </submittedName>
</protein>
<evidence type="ECO:0000313" key="1">
    <source>
        <dbReference type="EMBL" id="KAG5643973.1"/>
    </source>
</evidence>
<dbReference type="EMBL" id="JABCKI010002962">
    <property type="protein sequence ID" value="KAG5643973.1"/>
    <property type="molecule type" value="Genomic_DNA"/>
</dbReference>
<proteinExistence type="predicted"/>
<sequence length="141" mass="15921">FVRAKWSTAFLPTAYHRLFCSTDPLREFNKGQSLIDILQELLDIVYEGHSYKVEWNDKIVQTAYQRLSEKRSQFGADAISIVKDFFARSPTLSTSDNIAAYAKWALKPNGPALYKIPTPETCLIGKGEPGYIVSLTRTNTV</sequence>
<dbReference type="AlphaFoldDB" id="A0A9P7G5J9"/>